<dbReference type="GO" id="GO:0000110">
    <property type="term" value="C:nucleotide-excision repair factor 1 complex"/>
    <property type="evidence" value="ECO:0007669"/>
    <property type="project" value="TreeGrafter"/>
</dbReference>
<evidence type="ECO:0000313" key="5">
    <source>
        <dbReference type="EMBL" id="KOB70500.1"/>
    </source>
</evidence>
<evidence type="ECO:0000256" key="3">
    <source>
        <dbReference type="ARBA" id="ARBA00023204"/>
    </source>
</evidence>
<dbReference type="GO" id="GO:0003697">
    <property type="term" value="F:single-stranded DNA binding"/>
    <property type="evidence" value="ECO:0007669"/>
    <property type="project" value="TreeGrafter"/>
</dbReference>
<evidence type="ECO:0000256" key="2">
    <source>
        <dbReference type="ARBA" id="ARBA00022801"/>
    </source>
</evidence>
<dbReference type="AlphaFoldDB" id="A0A0L7L510"/>
<dbReference type="SUPFAM" id="SSF52980">
    <property type="entry name" value="Restriction endonuclease-like"/>
    <property type="match status" value="1"/>
</dbReference>
<dbReference type="GO" id="GO:0003684">
    <property type="term" value="F:damaged DNA binding"/>
    <property type="evidence" value="ECO:0007669"/>
    <property type="project" value="TreeGrafter"/>
</dbReference>
<dbReference type="GO" id="GO:0000014">
    <property type="term" value="F:single-stranded DNA endodeoxyribonuclease activity"/>
    <property type="evidence" value="ECO:0007669"/>
    <property type="project" value="TreeGrafter"/>
</dbReference>
<dbReference type="EMBL" id="JTDY01002913">
    <property type="protein sequence ID" value="KOB70500.1"/>
    <property type="molecule type" value="Genomic_DNA"/>
</dbReference>
<evidence type="ECO:0000256" key="4">
    <source>
        <dbReference type="SAM" id="MobiDB-lite"/>
    </source>
</evidence>
<dbReference type="STRING" id="104452.A0A0L7L510"/>
<name>A0A0L7L510_OPEBR</name>
<dbReference type="GO" id="GO:0000712">
    <property type="term" value="P:resolution of meiotic recombination intermediates"/>
    <property type="evidence" value="ECO:0007669"/>
    <property type="project" value="TreeGrafter"/>
</dbReference>
<keyword evidence="6" id="KW-1185">Reference proteome</keyword>
<protein>
    <submittedName>
        <fullName evidence="5">Uncharacterized protein</fullName>
    </submittedName>
</protein>
<dbReference type="Gene3D" id="3.40.50.10130">
    <property type="match status" value="1"/>
</dbReference>
<keyword evidence="3" id="KW-0234">DNA repair</keyword>
<proteinExistence type="predicted"/>
<reference evidence="5 6" key="1">
    <citation type="journal article" date="2015" name="Genome Biol. Evol.">
        <title>The genome of winter moth (Operophtera brumata) provides a genomic perspective on sexual dimorphism and phenology.</title>
        <authorList>
            <person name="Derks M.F."/>
            <person name="Smit S."/>
            <person name="Salis L."/>
            <person name="Schijlen E."/>
            <person name="Bossers A."/>
            <person name="Mateman C."/>
            <person name="Pijl A.S."/>
            <person name="de Ridder D."/>
            <person name="Groenen M.A."/>
            <person name="Visser M.E."/>
            <person name="Megens H.J."/>
        </authorList>
    </citation>
    <scope>NUCLEOTIDE SEQUENCE [LARGE SCALE GENOMIC DNA]</scope>
    <source>
        <strain evidence="5">WM2013NL</strain>
        <tissue evidence="5">Head and thorax</tissue>
    </source>
</reference>
<sequence>MPQYHSHLGSTKLRRFHGIIIKCLKSRQAQVDELHIPLTTNMSLIQTCLLDIMNYTVKQLKSMNRSLDMQEITTENCITKKYHKILQSQLDCVWHQLSTRTKEYIQDLKVLRSMVIKYRTPEYAKVNSGWILLDSAEQLFRISKSRVFNSKNEFDPEPSPKWKCLSDLLLKEIPEEVRKKKDEFDPEPSPKWKCLSDLLLKEIPEEVRKKKDGSLKNTKILILCQDNRTCCQLNHYLTMGANKYLFYTAFRRDLTITTVASKYSGLKNTIPMESETTKKEKDKKGEASETDNKGLEDNAEDEFDVDDSNKSNYLLTLTQAVTQSKELDDKNGSTFSLERTLESLRPEYIILYHSDVSAVRQIELYECKKKTEETISKVYFLVHDKTVEEQAYLTSLKREKQAFETLIQTKRGQITQPKERPTVVVDMREFRSDLPALLHKKGINIEPVTIAKLQLLTIHFPRVKLVWSPSPYATAELFYELKQGRKNPTAAEASALSGENTADDINYERYNVLVHDFVQKLPGDQLLKIIDNKNETDMLYSILHTKAKPADATKDEKPFAKKRFLSKFRNKK</sequence>
<evidence type="ECO:0000313" key="6">
    <source>
        <dbReference type="Proteomes" id="UP000037510"/>
    </source>
</evidence>
<organism evidence="5 6">
    <name type="scientific">Operophtera brumata</name>
    <name type="common">Winter moth</name>
    <name type="synonym">Phalaena brumata</name>
    <dbReference type="NCBI Taxonomy" id="104452"/>
    <lineage>
        <taxon>Eukaryota</taxon>
        <taxon>Metazoa</taxon>
        <taxon>Ecdysozoa</taxon>
        <taxon>Arthropoda</taxon>
        <taxon>Hexapoda</taxon>
        <taxon>Insecta</taxon>
        <taxon>Pterygota</taxon>
        <taxon>Neoptera</taxon>
        <taxon>Endopterygota</taxon>
        <taxon>Lepidoptera</taxon>
        <taxon>Glossata</taxon>
        <taxon>Ditrysia</taxon>
        <taxon>Geometroidea</taxon>
        <taxon>Geometridae</taxon>
        <taxon>Larentiinae</taxon>
        <taxon>Operophtera</taxon>
    </lineage>
</organism>
<dbReference type="PANTHER" id="PTHR10150:SF0">
    <property type="entry name" value="DNA REPAIR ENDONUCLEASE XPF"/>
    <property type="match status" value="1"/>
</dbReference>
<dbReference type="Proteomes" id="UP000037510">
    <property type="component" value="Unassembled WGS sequence"/>
</dbReference>
<dbReference type="InterPro" id="IPR011335">
    <property type="entry name" value="Restrct_endonuc-II-like"/>
</dbReference>
<comment type="caution">
    <text evidence="5">The sequence shown here is derived from an EMBL/GenBank/DDBJ whole genome shotgun (WGS) entry which is preliminary data.</text>
</comment>
<feature type="compositionally biased region" description="Basic and acidic residues" evidence="4">
    <location>
        <begin position="275"/>
        <end position="296"/>
    </location>
</feature>
<feature type="region of interest" description="Disordered" evidence="4">
    <location>
        <begin position="274"/>
        <end position="306"/>
    </location>
</feature>
<dbReference type="GO" id="GO:0000724">
    <property type="term" value="P:double-strand break repair via homologous recombination"/>
    <property type="evidence" value="ECO:0007669"/>
    <property type="project" value="TreeGrafter"/>
</dbReference>
<gene>
    <name evidence="5" type="ORF">OBRU01_15209</name>
</gene>
<dbReference type="PANTHER" id="PTHR10150">
    <property type="entry name" value="DNA REPAIR ENDONUCLEASE XPF"/>
    <property type="match status" value="1"/>
</dbReference>
<keyword evidence="1" id="KW-0227">DNA damage</keyword>
<keyword evidence="2" id="KW-0378">Hydrolase</keyword>
<dbReference type="GO" id="GO:1901255">
    <property type="term" value="P:nucleotide-excision repair involved in interstrand cross-link repair"/>
    <property type="evidence" value="ECO:0007669"/>
    <property type="project" value="TreeGrafter"/>
</dbReference>
<feature type="compositionally biased region" description="Acidic residues" evidence="4">
    <location>
        <begin position="297"/>
        <end position="306"/>
    </location>
</feature>
<accession>A0A0L7L510</accession>
<evidence type="ECO:0000256" key="1">
    <source>
        <dbReference type="ARBA" id="ARBA00022763"/>
    </source>
</evidence>